<comment type="caution">
    <text evidence="2">The sequence shown here is derived from an EMBL/GenBank/DDBJ whole genome shotgun (WGS) entry which is preliminary data.</text>
</comment>
<feature type="domain" description="ABM" evidence="1">
    <location>
        <begin position="100"/>
        <end position="175"/>
    </location>
</feature>
<evidence type="ECO:0000259" key="1">
    <source>
        <dbReference type="Pfam" id="PF03992"/>
    </source>
</evidence>
<gene>
    <name evidence="2" type="ORF">B9Z19DRAFT_1063980</name>
</gene>
<sequence length="197" mass="21816">MEFPKNSKIITTASTASTEVGLQQLLDTTKLPTAASFASKTIDENTHTLRTIGIYTSESPAGLAAPRSATGGDGATKRTISTYYAGFSRRPDQAWPEKPFVLWADLRMKGEHLHLLPRAAEVLIDMVVRDEPGVLCYLWLQDLDDERHISVFECYVNKDACKAHEVTEAYSRFAEAVGPYAEGLDINYAEWKDGTLV</sequence>
<dbReference type="Proteomes" id="UP000244722">
    <property type="component" value="Unassembled WGS sequence"/>
</dbReference>
<accession>A0A2T6ZW57</accession>
<proteinExistence type="predicted"/>
<evidence type="ECO:0000313" key="3">
    <source>
        <dbReference type="Proteomes" id="UP000244722"/>
    </source>
</evidence>
<keyword evidence="3" id="KW-1185">Reference proteome</keyword>
<reference evidence="2 3" key="1">
    <citation type="submission" date="2017-04" db="EMBL/GenBank/DDBJ databases">
        <title>Draft genome sequence of Tuber borchii Vittad., a whitish edible truffle.</title>
        <authorList>
            <consortium name="DOE Joint Genome Institute"/>
            <person name="Murat C."/>
            <person name="Kuo A."/>
            <person name="Barry K.W."/>
            <person name="Clum A."/>
            <person name="Dockter R.B."/>
            <person name="Fauchery L."/>
            <person name="Iotti M."/>
            <person name="Kohler A."/>
            <person name="Labutti K."/>
            <person name="Lindquist E.A."/>
            <person name="Lipzen A."/>
            <person name="Ohm R.A."/>
            <person name="Wang M."/>
            <person name="Grigoriev I.V."/>
            <person name="Zambonelli A."/>
            <person name="Martin F.M."/>
        </authorList>
    </citation>
    <scope>NUCLEOTIDE SEQUENCE [LARGE SCALE GENOMIC DNA]</scope>
    <source>
        <strain evidence="2 3">Tbo3840</strain>
    </source>
</reference>
<dbReference type="InterPro" id="IPR007138">
    <property type="entry name" value="ABM_dom"/>
</dbReference>
<dbReference type="SUPFAM" id="SSF54909">
    <property type="entry name" value="Dimeric alpha+beta barrel"/>
    <property type="match status" value="1"/>
</dbReference>
<dbReference type="EMBL" id="NESQ01000083">
    <property type="protein sequence ID" value="PUU79721.1"/>
    <property type="molecule type" value="Genomic_DNA"/>
</dbReference>
<dbReference type="Pfam" id="PF03992">
    <property type="entry name" value="ABM"/>
    <property type="match status" value="1"/>
</dbReference>
<evidence type="ECO:0000313" key="2">
    <source>
        <dbReference type="EMBL" id="PUU79721.1"/>
    </source>
</evidence>
<dbReference type="AlphaFoldDB" id="A0A2T6ZW57"/>
<name>A0A2T6ZW57_TUBBO</name>
<dbReference type="OrthoDB" id="5374394at2759"/>
<protein>
    <recommendedName>
        <fullName evidence="1">ABM domain-containing protein</fullName>
    </recommendedName>
</protein>
<organism evidence="2 3">
    <name type="scientific">Tuber borchii</name>
    <name type="common">White truffle</name>
    <dbReference type="NCBI Taxonomy" id="42251"/>
    <lineage>
        <taxon>Eukaryota</taxon>
        <taxon>Fungi</taxon>
        <taxon>Dikarya</taxon>
        <taxon>Ascomycota</taxon>
        <taxon>Pezizomycotina</taxon>
        <taxon>Pezizomycetes</taxon>
        <taxon>Pezizales</taxon>
        <taxon>Tuberaceae</taxon>
        <taxon>Tuber</taxon>
    </lineage>
</organism>
<dbReference type="Gene3D" id="3.30.70.100">
    <property type="match status" value="1"/>
</dbReference>
<dbReference type="InterPro" id="IPR011008">
    <property type="entry name" value="Dimeric_a/b-barrel"/>
</dbReference>